<dbReference type="Pfam" id="PF01047">
    <property type="entry name" value="MarR"/>
    <property type="match status" value="1"/>
</dbReference>
<dbReference type="OrthoDB" id="1629605at2"/>
<dbReference type="GO" id="GO:0003700">
    <property type="term" value="F:DNA-binding transcription factor activity"/>
    <property type="evidence" value="ECO:0007669"/>
    <property type="project" value="InterPro"/>
</dbReference>
<dbReference type="EMBL" id="BCMG01000003">
    <property type="protein sequence ID" value="GAX00727.1"/>
    <property type="molecule type" value="Genomic_DNA"/>
</dbReference>
<keyword evidence="3" id="KW-0804">Transcription</keyword>
<dbReference type="PROSITE" id="PS50995">
    <property type="entry name" value="HTH_MARR_2"/>
    <property type="match status" value="1"/>
</dbReference>
<dbReference type="InterPro" id="IPR000835">
    <property type="entry name" value="HTH_MarR-typ"/>
</dbReference>
<accession>A0A1Z5IG31</accession>
<dbReference type="Proteomes" id="UP000198402">
    <property type="component" value="Unassembled WGS sequence"/>
</dbReference>
<dbReference type="SUPFAM" id="SSF46785">
    <property type="entry name" value="Winged helix' DNA-binding domain"/>
    <property type="match status" value="1"/>
</dbReference>
<keyword evidence="6" id="KW-1185">Reference proteome</keyword>
<evidence type="ECO:0000259" key="4">
    <source>
        <dbReference type="PROSITE" id="PS50995"/>
    </source>
</evidence>
<dbReference type="InterPro" id="IPR052067">
    <property type="entry name" value="Metal_resp_HTH_trans_reg"/>
</dbReference>
<evidence type="ECO:0000256" key="1">
    <source>
        <dbReference type="ARBA" id="ARBA00023015"/>
    </source>
</evidence>
<evidence type="ECO:0000313" key="6">
    <source>
        <dbReference type="Proteomes" id="UP000198402"/>
    </source>
</evidence>
<keyword evidence="2" id="KW-0238">DNA-binding</keyword>
<feature type="domain" description="HTH marR-type" evidence="4">
    <location>
        <begin position="3"/>
        <end position="159"/>
    </location>
</feature>
<dbReference type="PANTHER" id="PTHR35790">
    <property type="entry name" value="HTH-TYPE TRANSCRIPTIONAL REGULATOR PCHR"/>
    <property type="match status" value="1"/>
</dbReference>
<dbReference type="RefSeq" id="WP_089136341.1">
    <property type="nucleotide sequence ID" value="NZ_BCMG01000003.1"/>
</dbReference>
<sequence length="163" mass="18465">MTTEQTVIALRQAISSIEDHRKDFHHVLETEMINDPRLTDEQLLVLKKNRFNHSEVEILSLVNQKTELPYKTLTTQVTFSQGMLSRYITKLLKADLLTKVTLPDNKKAYNLRITATGAILADLHDQLHVKERKLYAAALAQFSEADLATVLAVLKAVGEVRLD</sequence>
<dbReference type="GO" id="GO:0003677">
    <property type="term" value="F:DNA binding"/>
    <property type="evidence" value="ECO:0007669"/>
    <property type="project" value="UniProtKB-KW"/>
</dbReference>
<evidence type="ECO:0000256" key="3">
    <source>
        <dbReference type="ARBA" id="ARBA00023163"/>
    </source>
</evidence>
<proteinExistence type="predicted"/>
<dbReference type="InterPro" id="IPR036388">
    <property type="entry name" value="WH-like_DNA-bd_sf"/>
</dbReference>
<protein>
    <submittedName>
        <fullName evidence="5">Transcriptional regulator</fullName>
    </submittedName>
</protein>
<keyword evidence="1" id="KW-0805">Transcription regulation</keyword>
<dbReference type="PANTHER" id="PTHR35790:SF4">
    <property type="entry name" value="HTH-TYPE TRANSCRIPTIONAL REGULATOR PCHR"/>
    <property type="match status" value="1"/>
</dbReference>
<reference evidence="5 6" key="1">
    <citation type="submission" date="2015-11" db="EMBL/GenBank/DDBJ databases">
        <title>Draft genome sequences of new species of the genus Lactobacillus isolated from orchardgrass silage.</title>
        <authorList>
            <person name="Tohno M."/>
            <person name="Tanizawa Y."/>
            <person name="Arita M."/>
        </authorList>
    </citation>
    <scope>NUCLEOTIDE SEQUENCE [LARGE SCALE GENOMIC DNA]</scope>
    <source>
        <strain evidence="5 6">IWT126</strain>
    </source>
</reference>
<dbReference type="Gene3D" id="1.10.10.10">
    <property type="entry name" value="Winged helix-like DNA-binding domain superfamily/Winged helix DNA-binding domain"/>
    <property type="match status" value="1"/>
</dbReference>
<evidence type="ECO:0000256" key="2">
    <source>
        <dbReference type="ARBA" id="ARBA00023125"/>
    </source>
</evidence>
<dbReference type="STRING" id="1302250.GCA_001313225_03166"/>
<comment type="caution">
    <text evidence="5">The sequence shown here is derived from an EMBL/GenBank/DDBJ whole genome shotgun (WGS) entry which is preliminary data.</text>
</comment>
<name>A0A1Z5IG31_9LACO</name>
<dbReference type="InterPro" id="IPR036390">
    <property type="entry name" value="WH_DNA-bd_sf"/>
</dbReference>
<dbReference type="AlphaFoldDB" id="A0A1Z5IG31"/>
<dbReference type="SMART" id="SM00347">
    <property type="entry name" value="HTH_MARR"/>
    <property type="match status" value="1"/>
</dbReference>
<evidence type="ECO:0000313" key="5">
    <source>
        <dbReference type="EMBL" id="GAX00727.1"/>
    </source>
</evidence>
<gene>
    <name evidence="5" type="ORF">IWT126_00742</name>
</gene>
<organism evidence="5 6">
    <name type="scientific">Secundilactobacillus silagei JCM 19001</name>
    <dbReference type="NCBI Taxonomy" id="1302250"/>
    <lineage>
        <taxon>Bacteria</taxon>
        <taxon>Bacillati</taxon>
        <taxon>Bacillota</taxon>
        <taxon>Bacilli</taxon>
        <taxon>Lactobacillales</taxon>
        <taxon>Lactobacillaceae</taxon>
        <taxon>Secundilactobacillus</taxon>
    </lineage>
</organism>